<dbReference type="Proteomes" id="UP000235672">
    <property type="component" value="Unassembled WGS sequence"/>
</dbReference>
<proteinExistence type="predicted"/>
<dbReference type="Pfam" id="PF26639">
    <property type="entry name" value="Het-6_barrel"/>
    <property type="match status" value="1"/>
</dbReference>
<accession>A0A2J6PIK5</accession>
<dbReference type="AlphaFoldDB" id="A0A2J6PIK5"/>
<dbReference type="PANTHER" id="PTHR24148">
    <property type="entry name" value="ANKYRIN REPEAT DOMAIN-CONTAINING PROTEIN 39 HOMOLOG-RELATED"/>
    <property type="match status" value="1"/>
</dbReference>
<dbReference type="STRING" id="1745343.A0A2J6PIK5"/>
<name>A0A2J6PIK5_9HELO</name>
<dbReference type="InterPro" id="IPR010730">
    <property type="entry name" value="HET"/>
</dbReference>
<organism evidence="2 3">
    <name type="scientific">Hyaloscypha hepaticicola</name>
    <dbReference type="NCBI Taxonomy" id="2082293"/>
    <lineage>
        <taxon>Eukaryota</taxon>
        <taxon>Fungi</taxon>
        <taxon>Dikarya</taxon>
        <taxon>Ascomycota</taxon>
        <taxon>Pezizomycotina</taxon>
        <taxon>Leotiomycetes</taxon>
        <taxon>Helotiales</taxon>
        <taxon>Hyaloscyphaceae</taxon>
        <taxon>Hyaloscypha</taxon>
    </lineage>
</organism>
<keyword evidence="3" id="KW-1185">Reference proteome</keyword>
<sequence>MGHHLDIDSRQICLIRLSKEHSTPSVGQNDWSFDTIHVSIDSKDLPPYTALSYVWGAREPNRYKISIHESILDITPNLHGALRTIEKLEDLSSQWFWIDAICIDQSDLEERAAQVKLMRDLYSRAPEPVVAYLGPEDDGAEIALSWMERLGAAYPNLDQIQWFIDAAVGSEYNTEWKSLNSLFDRQWWLRAWILQETVLSPHIYFLFGKKMVQDKLVINAMLVLRAIAENEGPALSKKGVWMHGQSHPFRSIYKRFHIRYWHQERGRLSLGSIVTHRYHFYATDPRDYVYALFGLVERTGSILADANYRLTTWQVYAALVKSYTEAYGNLDIICLATSARRIEGLPSWAPDLAYRNEPGVTFVHEDCLWLKNLDARDALNQEQTRDETALGNVSRPLSEVKATYGASGSTLMHVAFSENLKTLTSQAVYIDTVDGIAGYPHLIGNDVSVPRTVVSFTMSNVQPQHEISAYGTLEATRDAIWRSILFDRVTESEIKPAPDYAAAVFAHACINTEAGQGNSEFTVAWKAMRDLRIAGSSLHEWMCGETNLTTPAHRVTEALKSHLEHEEAGSESKIYTSVITSCTTHLLAMQRHLFVTQEEYIGTAPLGTERGDQVWILHGCNIPVLLRKVDSDHWRFVGECYIQGYMYGEVVEEVRMGRRQVSTIVLR</sequence>
<feature type="domain" description="Heterokaryon incompatibility" evidence="1">
    <location>
        <begin position="48"/>
        <end position="196"/>
    </location>
</feature>
<evidence type="ECO:0000313" key="3">
    <source>
        <dbReference type="Proteomes" id="UP000235672"/>
    </source>
</evidence>
<reference evidence="2 3" key="1">
    <citation type="submission" date="2016-05" db="EMBL/GenBank/DDBJ databases">
        <title>A degradative enzymes factory behind the ericoid mycorrhizal symbiosis.</title>
        <authorList>
            <consortium name="DOE Joint Genome Institute"/>
            <person name="Martino E."/>
            <person name="Morin E."/>
            <person name="Grelet G."/>
            <person name="Kuo A."/>
            <person name="Kohler A."/>
            <person name="Daghino S."/>
            <person name="Barry K."/>
            <person name="Choi C."/>
            <person name="Cichocki N."/>
            <person name="Clum A."/>
            <person name="Copeland A."/>
            <person name="Hainaut M."/>
            <person name="Haridas S."/>
            <person name="Labutti K."/>
            <person name="Lindquist E."/>
            <person name="Lipzen A."/>
            <person name="Khouja H.-R."/>
            <person name="Murat C."/>
            <person name="Ohm R."/>
            <person name="Olson A."/>
            <person name="Spatafora J."/>
            <person name="Veneault-Fourrey C."/>
            <person name="Henrissat B."/>
            <person name="Grigoriev I."/>
            <person name="Martin F."/>
            <person name="Perotto S."/>
        </authorList>
    </citation>
    <scope>NUCLEOTIDE SEQUENCE [LARGE SCALE GENOMIC DNA]</scope>
    <source>
        <strain evidence="2 3">UAMH 7357</strain>
    </source>
</reference>
<dbReference type="PANTHER" id="PTHR24148:SF73">
    <property type="entry name" value="HET DOMAIN PROTEIN (AFU_ORTHOLOGUE AFUA_8G01020)"/>
    <property type="match status" value="1"/>
</dbReference>
<dbReference type="InterPro" id="IPR052895">
    <property type="entry name" value="HetReg/Transcr_Mod"/>
</dbReference>
<evidence type="ECO:0000259" key="1">
    <source>
        <dbReference type="Pfam" id="PF06985"/>
    </source>
</evidence>
<dbReference type="Pfam" id="PF06985">
    <property type="entry name" value="HET"/>
    <property type="match status" value="1"/>
</dbReference>
<dbReference type="OrthoDB" id="2504919at2759"/>
<dbReference type="EMBL" id="KZ613526">
    <property type="protein sequence ID" value="PMD13875.1"/>
    <property type="molecule type" value="Genomic_DNA"/>
</dbReference>
<protein>
    <submittedName>
        <fullName evidence="2">HET-domain-containing protein</fullName>
    </submittedName>
</protein>
<gene>
    <name evidence="2" type="ORF">NA56DRAFT_711499</name>
</gene>
<evidence type="ECO:0000313" key="2">
    <source>
        <dbReference type="EMBL" id="PMD13875.1"/>
    </source>
</evidence>